<name>R3UAR2_9ENTE</name>
<evidence type="ECO:0000313" key="1">
    <source>
        <dbReference type="EMBL" id="EOL50478.1"/>
    </source>
</evidence>
<dbReference type="AlphaFoldDB" id="R3UAR2"/>
<dbReference type="STRING" id="317735.RU98_GL000858"/>
<keyword evidence="2" id="KW-1185">Reference proteome</keyword>
<evidence type="ECO:0008006" key="3">
    <source>
        <dbReference type="Google" id="ProtNLM"/>
    </source>
</evidence>
<comment type="caution">
    <text evidence="1">The sequence shown here is derived from an EMBL/GenBank/DDBJ whole genome shotgun (WGS) entry which is preliminary data.</text>
</comment>
<dbReference type="eggNOG" id="ENOG50306VX">
    <property type="taxonomic scope" value="Bacteria"/>
</dbReference>
<dbReference type="PATRIC" id="fig|1158612.3.peg.476"/>
<dbReference type="OrthoDB" id="2183039at2"/>
<dbReference type="EMBL" id="AJAU01000005">
    <property type="protein sequence ID" value="EOL50478.1"/>
    <property type="molecule type" value="Genomic_DNA"/>
</dbReference>
<dbReference type="PROSITE" id="PS51257">
    <property type="entry name" value="PROKAR_LIPOPROTEIN"/>
    <property type="match status" value="1"/>
</dbReference>
<evidence type="ECO:0000313" key="2">
    <source>
        <dbReference type="Proteomes" id="UP000013840"/>
    </source>
</evidence>
<organism evidence="1 2">
    <name type="scientific">Enterococcus caccae ATCC BAA-1240</name>
    <dbReference type="NCBI Taxonomy" id="1158612"/>
    <lineage>
        <taxon>Bacteria</taxon>
        <taxon>Bacillati</taxon>
        <taxon>Bacillota</taxon>
        <taxon>Bacilli</taxon>
        <taxon>Lactobacillales</taxon>
        <taxon>Enterococcaceae</taxon>
        <taxon>Enterococcus</taxon>
    </lineage>
</organism>
<protein>
    <recommendedName>
        <fullName evidence="3">Lipoprotein</fullName>
    </recommendedName>
</protein>
<sequence length="249" mass="28523">MSINKRILVFLVLVLLIVFSGCGKKERYADFSKKDQSLMWTGERSRPFGDFDYSKIKTEAEALDLLQEKYKVQVPEYYEITKKTLLDELSSKTVIPKEALYSIFSQNKELVFKTLYPFYKEKELQVFAEVVLTYTYSADRKEAYLKSQIININIAPVKGELPNKNVSELIEVLGKNMNISEKEINSGLAGYEKQVKETKSIITTDYLPVVSTSRGLNTDKDFLKEIAVGYDPSGTLREFHAEVSDQMTK</sequence>
<accession>R3UAR2</accession>
<proteinExistence type="predicted"/>
<reference evidence="1 2" key="1">
    <citation type="submission" date="2013-02" db="EMBL/GenBank/DDBJ databases">
        <title>The Genome Sequence of Enterococcus caccae BAA-1240.</title>
        <authorList>
            <consortium name="The Broad Institute Genome Sequencing Platform"/>
            <consortium name="The Broad Institute Genome Sequencing Center for Infectious Disease"/>
            <person name="Earl A.M."/>
            <person name="Gilmore M.S."/>
            <person name="Lebreton F."/>
            <person name="Walker B."/>
            <person name="Young S.K."/>
            <person name="Zeng Q."/>
            <person name="Gargeya S."/>
            <person name="Fitzgerald M."/>
            <person name="Haas B."/>
            <person name="Abouelleil A."/>
            <person name="Alvarado L."/>
            <person name="Arachchi H.M."/>
            <person name="Berlin A.M."/>
            <person name="Chapman S.B."/>
            <person name="Dewar J."/>
            <person name="Goldberg J."/>
            <person name="Griggs A."/>
            <person name="Gujja S."/>
            <person name="Hansen M."/>
            <person name="Howarth C."/>
            <person name="Imamovic A."/>
            <person name="Larimer J."/>
            <person name="McCowan C."/>
            <person name="Murphy C."/>
            <person name="Neiman D."/>
            <person name="Pearson M."/>
            <person name="Priest M."/>
            <person name="Roberts A."/>
            <person name="Saif S."/>
            <person name="Shea T."/>
            <person name="Sisk P."/>
            <person name="Sykes S."/>
            <person name="Wortman J."/>
            <person name="Nusbaum C."/>
            <person name="Birren B."/>
        </authorList>
    </citation>
    <scope>NUCLEOTIDE SEQUENCE [LARGE SCALE GENOMIC DNA]</scope>
    <source>
        <strain evidence="1 2">ATCC BAA-1240</strain>
    </source>
</reference>
<dbReference type="Proteomes" id="UP000013840">
    <property type="component" value="Unassembled WGS sequence"/>
</dbReference>
<gene>
    <name evidence="1" type="ORF">UC7_00471</name>
</gene>